<dbReference type="InterPro" id="IPR029032">
    <property type="entry name" value="AhpD-like"/>
</dbReference>
<comment type="caution">
    <text evidence="2">The sequence shown here is derived from an EMBL/GenBank/DDBJ whole genome shotgun (WGS) entry which is preliminary data.</text>
</comment>
<evidence type="ECO:0000313" key="2">
    <source>
        <dbReference type="EMBL" id="MEE2057357.1"/>
    </source>
</evidence>
<accession>A0ABU7L8Z8</accession>
<feature type="domain" description="Carboxymuconolactone decarboxylase-like" evidence="1">
    <location>
        <begin position="168"/>
        <end position="244"/>
    </location>
</feature>
<dbReference type="InterPro" id="IPR003779">
    <property type="entry name" value="CMD-like"/>
</dbReference>
<dbReference type="Proteomes" id="UP001336020">
    <property type="component" value="Unassembled WGS sequence"/>
</dbReference>
<dbReference type="EMBL" id="JAUTXY010000002">
    <property type="protein sequence ID" value="MEE2057357.1"/>
    <property type="molecule type" value="Genomic_DNA"/>
</dbReference>
<dbReference type="RefSeq" id="WP_330132602.1">
    <property type="nucleotide sequence ID" value="NZ_JAUTXY010000002.1"/>
</dbReference>
<dbReference type="PANTHER" id="PTHR33570:SF2">
    <property type="entry name" value="CARBOXYMUCONOLACTONE DECARBOXYLASE-LIKE DOMAIN-CONTAINING PROTEIN"/>
    <property type="match status" value="1"/>
</dbReference>
<organism evidence="2 3">
    <name type="scientific">Rhodococcus artemisiae</name>
    <dbReference type="NCBI Taxonomy" id="714159"/>
    <lineage>
        <taxon>Bacteria</taxon>
        <taxon>Bacillati</taxon>
        <taxon>Actinomycetota</taxon>
        <taxon>Actinomycetes</taxon>
        <taxon>Mycobacteriales</taxon>
        <taxon>Nocardiaceae</taxon>
        <taxon>Rhodococcus</taxon>
    </lineage>
</organism>
<reference evidence="2 3" key="1">
    <citation type="submission" date="2023-07" db="EMBL/GenBank/DDBJ databases">
        <authorList>
            <person name="Girao M."/>
            <person name="Carvalho M.F."/>
        </authorList>
    </citation>
    <scope>NUCLEOTIDE SEQUENCE [LARGE SCALE GENOMIC DNA]</scope>
    <source>
        <strain evidence="2 3">YIM65754</strain>
    </source>
</reference>
<dbReference type="Gene3D" id="1.20.1290.10">
    <property type="entry name" value="AhpD-like"/>
    <property type="match status" value="1"/>
</dbReference>
<feature type="domain" description="Carboxymuconolactone decarboxylase-like" evidence="1">
    <location>
        <begin position="26"/>
        <end position="102"/>
    </location>
</feature>
<dbReference type="Pfam" id="PF02627">
    <property type="entry name" value="CMD"/>
    <property type="match status" value="2"/>
</dbReference>
<dbReference type="PANTHER" id="PTHR33570">
    <property type="entry name" value="4-CARBOXYMUCONOLACTONE DECARBOXYLASE FAMILY PROTEIN"/>
    <property type="match status" value="1"/>
</dbReference>
<dbReference type="InterPro" id="IPR052512">
    <property type="entry name" value="4CMD/NDH-1_regulator"/>
</dbReference>
<evidence type="ECO:0000259" key="1">
    <source>
        <dbReference type="Pfam" id="PF02627"/>
    </source>
</evidence>
<gene>
    <name evidence="2" type="ORF">Q7514_07425</name>
</gene>
<keyword evidence="3" id="KW-1185">Reference proteome</keyword>
<dbReference type="SUPFAM" id="SSF69118">
    <property type="entry name" value="AhpD-like"/>
    <property type="match status" value="1"/>
</dbReference>
<evidence type="ECO:0000313" key="3">
    <source>
        <dbReference type="Proteomes" id="UP001336020"/>
    </source>
</evidence>
<name>A0ABU7L8Z8_9NOCA</name>
<protein>
    <submittedName>
        <fullName evidence="2">Carboxymuconolactone decarboxylase family protein</fullName>
    </submittedName>
</protein>
<sequence>MSNNNADETFRAVLHREPTEISTPFQQVSRDFVFGEVWSRPGLSRKDRRWVALACVAGADAPGPIEAYVRAALESGDIQLEEMLEFVLHFAVYSGWPKASHLEGAVMRQWTQIHRDRGEEPAPWPTLSHNTLGSSEWDERFEAGAQEFADVNLIPAPPHNTPYRHAGILNFVFGHVWQRPGLTRRERRIITVACVSFNDAITPMRSHVGAALHSGDITKVEMDEIVVQFSAYYGFAKGEALSEIVETAWAEKPAAQLAQK</sequence>
<proteinExistence type="predicted"/>